<evidence type="ECO:0000313" key="5">
    <source>
        <dbReference type="EMBL" id="POR05166.1"/>
    </source>
</evidence>
<dbReference type="Pfam" id="PF14559">
    <property type="entry name" value="TPR_19"/>
    <property type="match status" value="1"/>
</dbReference>
<dbReference type="SMART" id="SM00028">
    <property type="entry name" value="TPR"/>
    <property type="match status" value="3"/>
</dbReference>
<dbReference type="OrthoDB" id="359593at2"/>
<dbReference type="EMBL" id="LPWH01000005">
    <property type="protein sequence ID" value="POR05166.1"/>
    <property type="molecule type" value="Genomic_DNA"/>
</dbReference>
<dbReference type="PANTHER" id="PTHR45586">
    <property type="entry name" value="TPR REPEAT-CONTAINING PROTEIN PA4667"/>
    <property type="match status" value="1"/>
</dbReference>
<feature type="region of interest" description="Disordered" evidence="4">
    <location>
        <begin position="300"/>
        <end position="338"/>
    </location>
</feature>
<keyword evidence="1" id="KW-0677">Repeat</keyword>
<feature type="repeat" description="TPR" evidence="3">
    <location>
        <begin position="67"/>
        <end position="100"/>
    </location>
</feature>
<evidence type="ECO:0000256" key="3">
    <source>
        <dbReference type="PROSITE-ProRule" id="PRU00339"/>
    </source>
</evidence>
<dbReference type="PROSITE" id="PS50005">
    <property type="entry name" value="TPR"/>
    <property type="match status" value="2"/>
</dbReference>
<dbReference type="Gene3D" id="1.25.40.10">
    <property type="entry name" value="Tetratricopeptide repeat domain"/>
    <property type="match status" value="1"/>
</dbReference>
<accession>A0A2S4K085</accession>
<reference evidence="6" key="1">
    <citation type="submission" date="2015-12" db="EMBL/GenBank/DDBJ databases">
        <authorList>
            <person name="Lodha T.D."/>
            <person name="Chintalapati S."/>
            <person name="Chintalapati V.R."/>
            <person name="Sravanthi T."/>
        </authorList>
    </citation>
    <scope>NUCLEOTIDE SEQUENCE [LARGE SCALE GENOMIC DNA]</scope>
    <source>
        <strain evidence="6">JC133</strain>
    </source>
</reference>
<dbReference type="InterPro" id="IPR051012">
    <property type="entry name" value="CellSynth/LPSAsmb/PSIAsmb"/>
</dbReference>
<dbReference type="SUPFAM" id="SSF48452">
    <property type="entry name" value="TPR-like"/>
    <property type="match status" value="1"/>
</dbReference>
<name>A0A2S4K085_9SPIO</name>
<dbReference type="PROSITE" id="PS51257">
    <property type="entry name" value="PROKAR_LIPOPROTEIN"/>
    <property type="match status" value="1"/>
</dbReference>
<dbReference type="AlphaFoldDB" id="A0A2S4K085"/>
<dbReference type="InterPro" id="IPR019734">
    <property type="entry name" value="TPR_rpt"/>
</dbReference>
<evidence type="ECO:0000256" key="4">
    <source>
        <dbReference type="SAM" id="MobiDB-lite"/>
    </source>
</evidence>
<dbReference type="Proteomes" id="UP000237350">
    <property type="component" value="Unassembled WGS sequence"/>
</dbReference>
<feature type="compositionally biased region" description="Acidic residues" evidence="4">
    <location>
        <begin position="306"/>
        <end position="329"/>
    </location>
</feature>
<dbReference type="Pfam" id="PF13176">
    <property type="entry name" value="TPR_7"/>
    <property type="match status" value="1"/>
</dbReference>
<keyword evidence="2 3" id="KW-0802">TPR repeat</keyword>
<evidence type="ECO:0000256" key="1">
    <source>
        <dbReference type="ARBA" id="ARBA00022737"/>
    </source>
</evidence>
<dbReference type="PROSITE" id="PS50293">
    <property type="entry name" value="TPR_REGION"/>
    <property type="match status" value="1"/>
</dbReference>
<dbReference type="Pfam" id="PF00515">
    <property type="entry name" value="TPR_1"/>
    <property type="match status" value="1"/>
</dbReference>
<evidence type="ECO:0000256" key="2">
    <source>
        <dbReference type="ARBA" id="ARBA00022803"/>
    </source>
</evidence>
<protein>
    <submittedName>
        <fullName evidence="5">Uncharacterized protein</fullName>
    </submittedName>
</protein>
<sequence length="338" mass="38409">MMRRPVSARVVFPMLLLAVLGGCVSLVDRQELAEEYFNLGNAYFELQDYDRSYRYYRRAIELSEAIPAAGFNLARLYLERGEDRNALDVLTALLAQDPDNTLIREVQGYTLYRLGEISRARQVYGGLLAESLSRSRVAYNLALLEVMEGDYAAAAAVLTEHLGAAEEDREFRWLLAEALFHTGQEKEALEELARYRRLADGSARDMGRLFQRYVEWSFFLDALELLDDLPSQALNDPDVAWAEAWAYLAGTDDFERGLQALERSLQGRLPDEEEEMLLLEVLAEEEQGILREIFAERRERARAEEEGVGPDQDERDQDEEEGSDMESEAEGASRDAGP</sequence>
<organism evidence="5 6">
    <name type="scientific">Alkalispirochaeta sphaeroplastigenens</name>
    <dbReference type="NCBI Taxonomy" id="1187066"/>
    <lineage>
        <taxon>Bacteria</taxon>
        <taxon>Pseudomonadati</taxon>
        <taxon>Spirochaetota</taxon>
        <taxon>Spirochaetia</taxon>
        <taxon>Spirochaetales</taxon>
        <taxon>Spirochaetaceae</taxon>
        <taxon>Alkalispirochaeta</taxon>
    </lineage>
</organism>
<proteinExistence type="predicted"/>
<evidence type="ECO:0000313" key="6">
    <source>
        <dbReference type="Proteomes" id="UP000237350"/>
    </source>
</evidence>
<gene>
    <name evidence="5" type="ORF">AU468_02125</name>
</gene>
<feature type="repeat" description="TPR" evidence="3">
    <location>
        <begin position="33"/>
        <end position="66"/>
    </location>
</feature>
<comment type="caution">
    <text evidence="5">The sequence shown here is derived from an EMBL/GenBank/DDBJ whole genome shotgun (WGS) entry which is preliminary data.</text>
</comment>
<dbReference type="PANTHER" id="PTHR45586:SF1">
    <property type="entry name" value="LIPOPOLYSACCHARIDE ASSEMBLY PROTEIN B"/>
    <property type="match status" value="1"/>
</dbReference>
<dbReference type="InterPro" id="IPR011990">
    <property type="entry name" value="TPR-like_helical_dom_sf"/>
</dbReference>
<keyword evidence="6" id="KW-1185">Reference proteome</keyword>